<dbReference type="SMART" id="SM00736">
    <property type="entry name" value="CADG"/>
    <property type="match status" value="2"/>
</dbReference>
<dbReference type="SUPFAM" id="SSF51120">
    <property type="entry name" value="beta-Roll"/>
    <property type="match status" value="8"/>
</dbReference>
<dbReference type="GO" id="GO:0016020">
    <property type="term" value="C:membrane"/>
    <property type="evidence" value="ECO:0007669"/>
    <property type="project" value="InterPro"/>
</dbReference>
<sequence length="2029" mass="208865">MTPALAESVSKNFSVVTQIESGLSSFDATVWRANNEDGTPNPSGKVYVSMRGTQQITDFLIDGDLALTGNARGQVTDMVNWWLQISTPAGQNAIQIQALGSLYSMAPSVPGQGLVTASHLTTGIEVNGHSLGGYLAAAFTRLFAKQANVLHTSTFNSAGFAPGSEAVFTDLQNLIGANSGLGRFPNGMEQSNYFAANGLNVTTNSFYFNQQGQRTDVFNEEGTGFPNHYMYKLTDALALGAALEKLDPTFTISDLNALLKAGDNKMQGSIEGVLDSLRRALAGPSVERLPVGDVSNSAASRATYHATLADLQDNPIFKDLAGQLRIKPASQGLATLARNDFGALVALQDLSPLYIGGTTASANDELAALWQSGRAADYAGWQADRTASTPPATFSDNWLADRTALLMVVMQRNQTDAAGILPGSRNLHYIDVQSGTDILVGAGATDEQRVQYLFGGNNPDLLEGKGFADHLYGGAGADTLDGKGGADYLEGGAGKDVYRFNGLFGADTVWDVDGAGTLEFDGVAMPLATVKRYGSDDAWEDASGQFLFTRVANGQGGTDLRITKYTSATDKSVQGTVTVRNYRAGVFGLTLGQEQEVVPVLGGAKTSLVVRAGNSSDPTIAAAADVPRLYESAASLQYEGTDDVAKWVYANDSDGGQIVQTGAGNDRIFVGRVYESTVQPGAENWAPRPNEDEDHVFSGAGDDVVLTGYGSDVIEGGDGNDYLFSAEVGEYSVVHGGGSFDAVAGMVSQNHDADDAGSSDFVDGGAGNDTIRAGMGGDVLFGGSGNDTISGMEGDDLLMGGEGVDILYGDGVYTQDGAMWGEIIQGYTFRGNDTLMGEAGNDFLLGGVGEDQLYGGEGDDQLFGDTNSYVLAGVENLLWIPGQFHAADFLDGGDGNDFLLGGGSADVLLGGRGDDTIYGDQYSGDRNAALYAIDAQYHGNDLIDGGEGEDTIFADGGDDTVEGGAGNDQLSGGDGNDILVGGIGFDRLDGGLGNDVYRFAAGDFEGTHETIVDAGGVDRIEFMSGLSASDLTVRRSGDLLAVTFAGQGGVALQGGASTIESLAFSDGTVMTSADLLAAAVKTTAGDDELQTVVAGSRVDGGGGNDKLNGDEWADVLLGGTGSDVLRGGGGDDVLDGGAGDDQVHAGVTGAAVLIGGAGRDFLYGYESDTTYRFGVGSGQDYIQDSGGIDTIELGTGVTPADVTLRNSDRRLTLDLSSGESLVVANMFNAEGNLRQGDAIEFIRFADGTVWNQAQIMARALLPTAGADAMWAFAGDDVVRGGEGNDTIYGNDGNDTLRGDAGDDRLDGGNGNDQIIGGAGRDEMAGGAGNDVYVFAPGDDAASETGEFSWVEDRNGSNTVRLTGGTLADMQLNWSDADGRWILRYSTTDTVRLNGDFRIEFGGQIYAMADFAQAIAASNRAPVIAHAIAVQNAAEDSAWSFTVPADTFSDPDGSAMTWSARAGNGGPLPSWMRFDAATRTFSGTPTGDDSGVRTLQVVVKDPAGASAQIDFELRIAAVNDAPVPNGTLASQTFKQGASWEYWLPAGMFAEEDEGDMLTFSATLADGSALPAWLTFDPAQEVFRTTGISAAVGTVSILLTATDTAGAQASHRFALTVQSGTITGTAGNDTLTGTSGNDIFDGGAGADTMTGLSGDDTYTVDNASDKVVEGANAGTDTVLSSVTYALAANVEKLTLTGTAAINGTGNALNNTLTGNSGANRLDGGAGADAMTGGAGNNVYVVDNAGDTVTEAANGGTDAVESSITHALAANVENLTLTGTAAINGTGNALNNTLTGNSGANRLDGAAGADAMTGGAGNDVYVVDNAGDTVTEAANGGTDVVESSITHTLAANVENLTLTGSAVLNGTGNALNNRLLGNAGANTLTGGAGADYLDGAAGADTLIGGIGNDTYWLGRGYGFDTIQENDTTSGNQDIAKFGGDISSRQLWFRKSGNHLEVSVIGTSDKFTVSDWYSGAKNQVERFEAGDGKSLTNSQVQNLVQAMASFSPPATGQTTLPANYQSGLESVLAANWK</sequence>
<name>A0A1G7AHQ8_9BURK</name>
<dbReference type="Gene3D" id="3.40.50.1820">
    <property type="entry name" value="alpha/beta hydrolase"/>
    <property type="match status" value="1"/>
</dbReference>
<evidence type="ECO:0000313" key="7">
    <source>
        <dbReference type="Proteomes" id="UP000198781"/>
    </source>
</evidence>
<evidence type="ECO:0000256" key="2">
    <source>
        <dbReference type="ARBA" id="ARBA00022525"/>
    </source>
</evidence>
<dbReference type="Pfam" id="PF00353">
    <property type="entry name" value="HemolysinCabind"/>
    <property type="match status" value="15"/>
</dbReference>
<keyword evidence="7" id="KW-1185">Reference proteome</keyword>
<feature type="domain" description="Dystroglycan-type cadherin-like" evidence="5">
    <location>
        <begin position="1422"/>
        <end position="1521"/>
    </location>
</feature>
<dbReference type="SUPFAM" id="SSF49313">
    <property type="entry name" value="Cadherin-like"/>
    <property type="match status" value="2"/>
</dbReference>
<reference evidence="6 7" key="1">
    <citation type="submission" date="2016-10" db="EMBL/GenBank/DDBJ databases">
        <authorList>
            <person name="de Groot N.N."/>
        </authorList>
    </citation>
    <scope>NUCLEOTIDE SEQUENCE [LARGE SCALE GENOMIC DNA]</scope>
    <source>
        <strain evidence="6 7">DSM 16619</strain>
    </source>
</reference>
<keyword evidence="3" id="KW-0106">Calcium</keyword>
<dbReference type="Gene3D" id="2.60.40.10">
    <property type="entry name" value="Immunoglobulins"/>
    <property type="match status" value="2"/>
</dbReference>
<feature type="region of interest" description="Disordered" evidence="4">
    <location>
        <begin position="1284"/>
        <end position="1310"/>
    </location>
</feature>
<dbReference type="EMBL" id="FMZC01000012">
    <property type="protein sequence ID" value="SDE13416.1"/>
    <property type="molecule type" value="Genomic_DNA"/>
</dbReference>
<feature type="domain" description="Dystroglycan-type cadherin-like" evidence="5">
    <location>
        <begin position="1522"/>
        <end position="1622"/>
    </location>
</feature>
<evidence type="ECO:0000256" key="3">
    <source>
        <dbReference type="ARBA" id="ARBA00022837"/>
    </source>
</evidence>
<dbReference type="InterPro" id="IPR015919">
    <property type="entry name" value="Cadherin-like_sf"/>
</dbReference>
<dbReference type="SUPFAM" id="SSF53474">
    <property type="entry name" value="alpha/beta-Hydrolases"/>
    <property type="match status" value="1"/>
</dbReference>
<dbReference type="PANTHER" id="PTHR38340">
    <property type="entry name" value="S-LAYER PROTEIN"/>
    <property type="match status" value="1"/>
</dbReference>
<dbReference type="InterPro" id="IPR029058">
    <property type="entry name" value="AB_hydrolase_fold"/>
</dbReference>
<evidence type="ECO:0000256" key="4">
    <source>
        <dbReference type="SAM" id="MobiDB-lite"/>
    </source>
</evidence>
<keyword evidence="2" id="KW-0964">Secreted</keyword>
<comment type="subcellular location">
    <subcellularLocation>
        <location evidence="1">Secreted</location>
    </subcellularLocation>
</comment>
<dbReference type="Gene3D" id="2.150.10.10">
    <property type="entry name" value="Serralysin-like metalloprotease, C-terminal"/>
    <property type="match status" value="12"/>
</dbReference>
<dbReference type="PRINTS" id="PR00313">
    <property type="entry name" value="CABNDNGRPT"/>
</dbReference>
<proteinExistence type="predicted"/>
<organism evidence="6 7">
    <name type="scientific">Paracidovorax valerianellae</name>
    <dbReference type="NCBI Taxonomy" id="187868"/>
    <lineage>
        <taxon>Bacteria</taxon>
        <taxon>Pseudomonadati</taxon>
        <taxon>Pseudomonadota</taxon>
        <taxon>Betaproteobacteria</taxon>
        <taxon>Burkholderiales</taxon>
        <taxon>Comamonadaceae</taxon>
        <taxon>Paracidovorax</taxon>
    </lineage>
</organism>
<dbReference type="PANTHER" id="PTHR38340:SF1">
    <property type="entry name" value="S-LAYER PROTEIN"/>
    <property type="match status" value="1"/>
</dbReference>
<dbReference type="InterPro" id="IPR050557">
    <property type="entry name" value="RTX_toxin/Mannuronan_C5-epim"/>
</dbReference>
<dbReference type="STRING" id="187868.SAMN05192589_112156"/>
<dbReference type="Proteomes" id="UP000198781">
    <property type="component" value="Unassembled WGS sequence"/>
</dbReference>
<dbReference type="InterPro" id="IPR006644">
    <property type="entry name" value="Cadg"/>
</dbReference>
<dbReference type="GO" id="GO:0005509">
    <property type="term" value="F:calcium ion binding"/>
    <property type="evidence" value="ECO:0007669"/>
    <property type="project" value="InterPro"/>
</dbReference>
<dbReference type="Pfam" id="PF05345">
    <property type="entry name" value="He_PIG"/>
    <property type="match status" value="2"/>
</dbReference>
<dbReference type="InterPro" id="IPR001343">
    <property type="entry name" value="Hemolysn_Ca-bd"/>
</dbReference>
<dbReference type="InterPro" id="IPR018511">
    <property type="entry name" value="Hemolysin-typ_Ca-bd_CS"/>
</dbReference>
<evidence type="ECO:0000256" key="1">
    <source>
        <dbReference type="ARBA" id="ARBA00004613"/>
    </source>
</evidence>
<accession>A0A1G7AHQ8</accession>
<feature type="compositionally biased region" description="Basic and acidic residues" evidence="4">
    <location>
        <begin position="1294"/>
        <end position="1306"/>
    </location>
</feature>
<dbReference type="Pfam" id="PF06594">
    <property type="entry name" value="HCBP_related"/>
    <property type="match status" value="2"/>
</dbReference>
<dbReference type="InterPro" id="IPR011049">
    <property type="entry name" value="Serralysin-like_metalloprot_C"/>
</dbReference>
<evidence type="ECO:0000313" key="6">
    <source>
        <dbReference type="EMBL" id="SDE13416.1"/>
    </source>
</evidence>
<dbReference type="InterPro" id="IPR010566">
    <property type="entry name" value="Haemolys_ca-bd"/>
</dbReference>
<protein>
    <submittedName>
        <fullName evidence="6">Ca2+-binding protein, RTX toxin-related</fullName>
    </submittedName>
</protein>
<evidence type="ECO:0000259" key="5">
    <source>
        <dbReference type="SMART" id="SM00736"/>
    </source>
</evidence>
<dbReference type="PROSITE" id="PS00330">
    <property type="entry name" value="HEMOLYSIN_CALCIUM"/>
    <property type="match status" value="10"/>
</dbReference>
<gene>
    <name evidence="6" type="ORF">SAMN05192589_112156</name>
</gene>
<dbReference type="InterPro" id="IPR013783">
    <property type="entry name" value="Ig-like_fold"/>
</dbReference>
<dbReference type="GO" id="GO:0005576">
    <property type="term" value="C:extracellular region"/>
    <property type="evidence" value="ECO:0007669"/>
    <property type="project" value="UniProtKB-SubCell"/>
</dbReference>